<feature type="compositionally biased region" description="Basic and acidic residues" evidence="1">
    <location>
        <begin position="263"/>
        <end position="279"/>
    </location>
</feature>
<dbReference type="AlphaFoldDB" id="B0CWN7"/>
<dbReference type="RefSeq" id="XP_001875598.1">
    <property type="nucleotide sequence ID" value="XM_001875563.1"/>
</dbReference>
<feature type="region of interest" description="Disordered" evidence="1">
    <location>
        <begin position="252"/>
        <end position="325"/>
    </location>
</feature>
<dbReference type="HOGENOM" id="CLU_721737_0_0_1"/>
<keyword evidence="3" id="KW-1185">Reference proteome</keyword>
<dbReference type="OrthoDB" id="3049800at2759"/>
<dbReference type="EMBL" id="DS547093">
    <property type="protein sequence ID" value="EDR13100.1"/>
    <property type="molecule type" value="Genomic_DNA"/>
</dbReference>
<evidence type="ECO:0000256" key="1">
    <source>
        <dbReference type="SAM" id="MobiDB-lite"/>
    </source>
</evidence>
<reference evidence="2 3" key="1">
    <citation type="journal article" date="2008" name="Nature">
        <title>The genome of Laccaria bicolor provides insights into mycorrhizal symbiosis.</title>
        <authorList>
            <person name="Martin F."/>
            <person name="Aerts A."/>
            <person name="Ahren D."/>
            <person name="Brun A."/>
            <person name="Danchin E.G.J."/>
            <person name="Duchaussoy F."/>
            <person name="Gibon J."/>
            <person name="Kohler A."/>
            <person name="Lindquist E."/>
            <person name="Pereda V."/>
            <person name="Salamov A."/>
            <person name="Shapiro H.J."/>
            <person name="Wuyts J."/>
            <person name="Blaudez D."/>
            <person name="Buee M."/>
            <person name="Brokstein P."/>
            <person name="Canbaeck B."/>
            <person name="Cohen D."/>
            <person name="Courty P.E."/>
            <person name="Coutinho P.M."/>
            <person name="Delaruelle C."/>
            <person name="Detter J.C."/>
            <person name="Deveau A."/>
            <person name="DiFazio S."/>
            <person name="Duplessis S."/>
            <person name="Fraissinet-Tachet L."/>
            <person name="Lucic E."/>
            <person name="Frey-Klett P."/>
            <person name="Fourrey C."/>
            <person name="Feussner I."/>
            <person name="Gay G."/>
            <person name="Grimwood J."/>
            <person name="Hoegger P.J."/>
            <person name="Jain P."/>
            <person name="Kilaru S."/>
            <person name="Labbe J."/>
            <person name="Lin Y.C."/>
            <person name="Legue V."/>
            <person name="Le Tacon F."/>
            <person name="Marmeisse R."/>
            <person name="Melayah D."/>
            <person name="Montanini B."/>
            <person name="Muratet M."/>
            <person name="Nehls U."/>
            <person name="Niculita-Hirzel H."/>
            <person name="Oudot-Le Secq M.P."/>
            <person name="Peter M."/>
            <person name="Quesneville H."/>
            <person name="Rajashekar B."/>
            <person name="Reich M."/>
            <person name="Rouhier N."/>
            <person name="Schmutz J."/>
            <person name="Yin T."/>
            <person name="Chalot M."/>
            <person name="Henrissat B."/>
            <person name="Kuees U."/>
            <person name="Lucas S."/>
            <person name="Van de Peer Y."/>
            <person name="Podila G.K."/>
            <person name="Polle A."/>
            <person name="Pukkila P.J."/>
            <person name="Richardson P.M."/>
            <person name="Rouze P."/>
            <person name="Sanders I.R."/>
            <person name="Stajich J.E."/>
            <person name="Tunlid A."/>
            <person name="Tuskan G."/>
            <person name="Grigoriev I.V."/>
        </authorList>
    </citation>
    <scope>NUCLEOTIDE SEQUENCE [LARGE SCALE GENOMIC DNA]</scope>
    <source>
        <strain evidence="3">S238N-H82 / ATCC MYA-4686</strain>
    </source>
</reference>
<gene>
    <name evidence="2" type="ORF">LACBIDRAFT_322540</name>
</gene>
<feature type="compositionally biased region" description="Basic and acidic residues" evidence="1">
    <location>
        <begin position="289"/>
        <end position="302"/>
    </location>
</feature>
<dbReference type="GeneID" id="6071366"/>
<organism evidence="3">
    <name type="scientific">Laccaria bicolor (strain S238N-H82 / ATCC MYA-4686)</name>
    <name type="common">Bicoloured deceiver</name>
    <name type="synonym">Laccaria laccata var. bicolor</name>
    <dbReference type="NCBI Taxonomy" id="486041"/>
    <lineage>
        <taxon>Eukaryota</taxon>
        <taxon>Fungi</taxon>
        <taxon>Dikarya</taxon>
        <taxon>Basidiomycota</taxon>
        <taxon>Agaricomycotina</taxon>
        <taxon>Agaricomycetes</taxon>
        <taxon>Agaricomycetidae</taxon>
        <taxon>Agaricales</taxon>
        <taxon>Agaricineae</taxon>
        <taxon>Hydnangiaceae</taxon>
        <taxon>Laccaria</taxon>
    </lineage>
</organism>
<evidence type="ECO:0000313" key="2">
    <source>
        <dbReference type="EMBL" id="EDR13100.1"/>
    </source>
</evidence>
<proteinExistence type="predicted"/>
<protein>
    <submittedName>
        <fullName evidence="2">Predicted protein</fullName>
    </submittedName>
</protein>
<accession>B0CWN7</accession>
<sequence length="383" mass="43015">MPTAFLGCRAAVQAFEVGFDLFSCSRLNRTTRVHQLISRISPRDALKNCRRESLNLPISLREDELQTSKTVYSNSGETVDPIFNGKLPDTPAQLIVDLFISRQEECCMEVTEKATADAREEYGLPNSDDYKIAKKKLPKEMEKRPLARPQTVTSTGRPNVAAITSSPESHNPSAPVDFTDFSGETPLLALFSDILARPGGPTPHESRLLASVYNAAQCVEERNRSTAWEEWLQEPLDGHALYSPGECLDSSFTTGESTKAKLKQREHAQKNRGPGHDEMNTEEEEADDERIMKEADEQDDRRRIKSKKASKKVSPPGDVSREGEAMTSWARQARSLRGFYVVWWQVVQPKVPMHALLLLQRHWERNAPIPLAKKSEAVTQLTS</sequence>
<dbReference type="Proteomes" id="UP000001194">
    <property type="component" value="Unassembled WGS sequence"/>
</dbReference>
<dbReference type="InParanoid" id="B0CWN7"/>
<dbReference type="KEGG" id="lbc:LACBIDRAFT_322540"/>
<evidence type="ECO:0000313" key="3">
    <source>
        <dbReference type="Proteomes" id="UP000001194"/>
    </source>
</evidence>
<name>B0CWN7_LACBS</name>